<dbReference type="EMBL" id="CP062804">
    <property type="protein sequence ID" value="QOT78743.1"/>
    <property type="molecule type" value="Genomic_DNA"/>
</dbReference>
<keyword evidence="1" id="KW-0413">Isomerase</keyword>
<evidence type="ECO:0000313" key="1">
    <source>
        <dbReference type="EMBL" id="AJG23327.1"/>
    </source>
</evidence>
<dbReference type="SUPFAM" id="SSF55331">
    <property type="entry name" value="Tautomerase/MIF"/>
    <property type="match status" value="1"/>
</dbReference>
<dbReference type="EC" id="5.3.3.10" evidence="1"/>
<gene>
    <name evidence="2" type="ORF">F7R26_028465</name>
    <name evidence="1" type="ORF">RR42_s1739</name>
</gene>
<dbReference type="Proteomes" id="UP000031843">
    <property type="component" value="Chromosome secondary"/>
</dbReference>
<keyword evidence="3" id="KW-1185">Reference proteome</keyword>
<dbReference type="RefSeq" id="WP_043355096.1">
    <property type="nucleotide sequence ID" value="NZ_CP010537.1"/>
</dbReference>
<dbReference type="AlphaFoldDB" id="A0A0C4YCJ8"/>
<evidence type="ECO:0000313" key="4">
    <source>
        <dbReference type="Proteomes" id="UP000397656"/>
    </source>
</evidence>
<dbReference type="GO" id="GO:0008704">
    <property type="term" value="F:5-carboxymethyl-2-hydroxymuconate delta-isomerase activity"/>
    <property type="evidence" value="ECO:0007669"/>
    <property type="project" value="UniProtKB-EC"/>
</dbReference>
<evidence type="ECO:0000313" key="2">
    <source>
        <dbReference type="EMBL" id="QOT78743.1"/>
    </source>
</evidence>
<evidence type="ECO:0000313" key="3">
    <source>
        <dbReference type="Proteomes" id="UP000031843"/>
    </source>
</evidence>
<dbReference type="STRING" id="68895.RR42_s1739"/>
<dbReference type="EMBL" id="CP010537">
    <property type="protein sequence ID" value="AJG23327.1"/>
    <property type="molecule type" value="Genomic_DNA"/>
</dbReference>
<protein>
    <submittedName>
        <fullName evidence="1">5-carboxymethyl-2-hydroxymuconate delta-isomerase</fullName>
        <ecNumber evidence="1">5.3.3.10</ecNumber>
    </submittedName>
    <submittedName>
        <fullName evidence="2">5-carboxymethyl-2-hydroxymuconate isomerase</fullName>
    </submittedName>
</protein>
<dbReference type="InterPro" id="IPR004220">
    <property type="entry name" value="5-COMe_2-OHmuconate_Isoase"/>
</dbReference>
<dbReference type="OrthoDB" id="9814215at2"/>
<accession>A0A0C4YCJ8</accession>
<proteinExistence type="predicted"/>
<dbReference type="KEGG" id="cbw:RR42_s1739"/>
<organism evidence="1 3">
    <name type="scientific">Cupriavidus basilensis</name>
    <dbReference type="NCBI Taxonomy" id="68895"/>
    <lineage>
        <taxon>Bacteria</taxon>
        <taxon>Pseudomonadati</taxon>
        <taxon>Pseudomonadota</taxon>
        <taxon>Betaproteobacteria</taxon>
        <taxon>Burkholderiales</taxon>
        <taxon>Burkholderiaceae</taxon>
        <taxon>Cupriavidus</taxon>
    </lineage>
</organism>
<name>A0A0C4YCJ8_9BURK</name>
<dbReference type="CDD" id="cd00580">
    <property type="entry name" value="CHMI"/>
    <property type="match status" value="1"/>
</dbReference>
<dbReference type="Proteomes" id="UP000397656">
    <property type="component" value="Chromosome 2"/>
</dbReference>
<dbReference type="Pfam" id="PF02962">
    <property type="entry name" value="CHMI"/>
    <property type="match status" value="1"/>
</dbReference>
<dbReference type="InterPro" id="IPR014347">
    <property type="entry name" value="Tautomerase/MIF_sf"/>
</dbReference>
<dbReference type="PANTHER" id="PTHR37950:SF1">
    <property type="entry name" value="4-HYDROXYPHENYLACETATE CATABOLISM PROTEIN"/>
    <property type="match status" value="1"/>
</dbReference>
<reference evidence="1 3" key="1">
    <citation type="journal article" date="2015" name="Genome Announc.">
        <title>Complete Genome Sequence of Cupriavidus basilensis 4G11, Isolated from the Oak Ridge Field Research Center Site.</title>
        <authorList>
            <person name="Ray J."/>
            <person name="Waters R.J."/>
            <person name="Skerker J.M."/>
            <person name="Kuehl J.V."/>
            <person name="Price M.N."/>
            <person name="Huang J."/>
            <person name="Chakraborty R."/>
            <person name="Arkin A.P."/>
            <person name="Deutschbauer A."/>
        </authorList>
    </citation>
    <scope>NUCLEOTIDE SEQUENCE [LARGE SCALE GENOMIC DNA]</scope>
    <source>
        <strain evidence="1">4G11</strain>
    </source>
</reference>
<sequence>MPHLIIEITENTRLTCSQEELLDEANAALLASGQFGEPDIKSRCITLTSYRQGTEARERAFVHARLHILDGRDLAVRQALSQAICEVIADAVRPANAEDSVQVSVEVVEMERASFTKQIVSGSH</sequence>
<dbReference type="Gene3D" id="3.30.429.10">
    <property type="entry name" value="Macrophage Migration Inhibitory Factor"/>
    <property type="match status" value="1"/>
</dbReference>
<dbReference type="GeneID" id="98404887"/>
<dbReference type="PANTHER" id="PTHR37950">
    <property type="entry name" value="4-HYDROXYPHENYLACETATE CATABOLISM PROTEIN"/>
    <property type="match status" value="1"/>
</dbReference>
<reference evidence="2 4" key="2">
    <citation type="submission" date="2020-10" db="EMBL/GenBank/DDBJ databases">
        <title>Complete genome sequence of Cupriavidus basilensis CCUG 49340T.</title>
        <authorList>
            <person name="Salva-Serra F."/>
            <person name="Donoso R.A."/>
            <person name="Cho K.H."/>
            <person name="Yoo J.A."/>
            <person name="Lee K."/>
            <person name="Yoon S.-H."/>
            <person name="Perez-Pantoja D."/>
            <person name="Moore E.R.B."/>
        </authorList>
    </citation>
    <scope>NUCLEOTIDE SEQUENCE [LARGE SCALE GENOMIC DNA]</scope>
    <source>
        <strain evidence="4">CCUG 49340</strain>
        <strain evidence="2">DSM 11853</strain>
    </source>
</reference>